<dbReference type="STRING" id="1165689.SAMN02927914_01771"/>
<keyword evidence="3" id="KW-0545">Nucleotide biosynthesis</keyword>
<name>A0A1G5WW23_9HYPH</name>
<dbReference type="GO" id="GO:0005524">
    <property type="term" value="F:ATP binding"/>
    <property type="evidence" value="ECO:0007669"/>
    <property type="project" value="UniProtKB-KW"/>
</dbReference>
<dbReference type="EC" id="2.7.6.1" evidence="1"/>
<dbReference type="GO" id="GO:0004749">
    <property type="term" value="F:ribose phosphate diphosphokinase activity"/>
    <property type="evidence" value="ECO:0007669"/>
    <property type="project" value="UniProtKB-EC"/>
</dbReference>
<evidence type="ECO:0000256" key="3">
    <source>
        <dbReference type="ARBA" id="ARBA00022727"/>
    </source>
</evidence>
<dbReference type="SMART" id="SM01400">
    <property type="entry name" value="Pribosyltran_N"/>
    <property type="match status" value="1"/>
</dbReference>
<gene>
    <name evidence="9" type="ORF">SAMN02927914_01771</name>
</gene>
<dbReference type="SUPFAM" id="SSF53271">
    <property type="entry name" value="PRTase-like"/>
    <property type="match status" value="1"/>
</dbReference>
<evidence type="ECO:0000256" key="2">
    <source>
        <dbReference type="ARBA" id="ARBA00022679"/>
    </source>
</evidence>
<evidence type="ECO:0000313" key="10">
    <source>
        <dbReference type="Proteomes" id="UP000198588"/>
    </source>
</evidence>
<dbReference type="Pfam" id="PF14572">
    <property type="entry name" value="Pribosyl_synth"/>
    <property type="match status" value="1"/>
</dbReference>
<keyword evidence="2" id="KW-0808">Transferase</keyword>
<dbReference type="OrthoDB" id="324294at2"/>
<evidence type="ECO:0000256" key="1">
    <source>
        <dbReference type="ARBA" id="ARBA00013247"/>
    </source>
</evidence>
<sequence>MRFFALKGSEQLGAVAARALSIELDPHEERDFEDGEHKARPLVSVRGRDVYVLHSLGGGGGVSPNDKLCKLLFFLATCRENGAARVTAVVPYLAYARKDRQTKARDPVTTRYVAQLFEAMGTDRIMTLDVHNFAAYQNAFRCESIHLDTRKVFAPLIGKLAGDLPITIFSPDSGGVKRAQLLKEALEVETGKEIGFGFMEKRRSRNVVSGELFAGDVADKAVFIVDDLISTGGTILRAALACRERGAKAVYAIATHGLFGKGADILFGSQAIDRIIVTDSVDAAAVAKARYPLAPLDILPIGRLIGKAIRRLHAQGSISDLIGIDD</sequence>
<dbReference type="GO" id="GO:0002189">
    <property type="term" value="C:ribose phosphate diphosphokinase complex"/>
    <property type="evidence" value="ECO:0007669"/>
    <property type="project" value="TreeGrafter"/>
</dbReference>
<dbReference type="Pfam" id="PF13793">
    <property type="entry name" value="Pribosyltran_N"/>
    <property type="match status" value="1"/>
</dbReference>
<dbReference type="GO" id="GO:0016301">
    <property type="term" value="F:kinase activity"/>
    <property type="evidence" value="ECO:0007669"/>
    <property type="project" value="UniProtKB-KW"/>
</dbReference>
<evidence type="ECO:0000313" key="9">
    <source>
        <dbReference type="EMBL" id="SDA61876.1"/>
    </source>
</evidence>
<dbReference type="InterPro" id="IPR029099">
    <property type="entry name" value="Pribosyltran_N"/>
</dbReference>
<reference evidence="9 10" key="1">
    <citation type="submission" date="2016-10" db="EMBL/GenBank/DDBJ databases">
        <authorList>
            <person name="de Groot N.N."/>
        </authorList>
    </citation>
    <scope>NUCLEOTIDE SEQUENCE [LARGE SCALE GENOMIC DNA]</scope>
    <source>
        <strain evidence="9 10">CGMCC 1.12097</strain>
    </source>
</reference>
<evidence type="ECO:0000259" key="8">
    <source>
        <dbReference type="Pfam" id="PF13793"/>
    </source>
</evidence>
<evidence type="ECO:0000256" key="5">
    <source>
        <dbReference type="ARBA" id="ARBA00022777"/>
    </source>
</evidence>
<dbReference type="AlphaFoldDB" id="A0A1G5WW23"/>
<dbReference type="GO" id="GO:0005737">
    <property type="term" value="C:cytoplasm"/>
    <property type="evidence" value="ECO:0007669"/>
    <property type="project" value="TreeGrafter"/>
</dbReference>
<dbReference type="NCBIfam" id="TIGR01251">
    <property type="entry name" value="ribP_PPkin"/>
    <property type="match status" value="1"/>
</dbReference>
<dbReference type="GO" id="GO:0000287">
    <property type="term" value="F:magnesium ion binding"/>
    <property type="evidence" value="ECO:0007669"/>
    <property type="project" value="InterPro"/>
</dbReference>
<dbReference type="EMBL" id="FMXM01000004">
    <property type="protein sequence ID" value="SDA61876.1"/>
    <property type="molecule type" value="Genomic_DNA"/>
</dbReference>
<dbReference type="GO" id="GO:0006015">
    <property type="term" value="P:5-phosphoribose 1-diphosphate biosynthetic process"/>
    <property type="evidence" value="ECO:0007669"/>
    <property type="project" value="TreeGrafter"/>
</dbReference>
<dbReference type="GO" id="GO:0006164">
    <property type="term" value="P:purine nucleotide biosynthetic process"/>
    <property type="evidence" value="ECO:0007669"/>
    <property type="project" value="TreeGrafter"/>
</dbReference>
<dbReference type="InterPro" id="IPR029057">
    <property type="entry name" value="PRTase-like"/>
</dbReference>
<evidence type="ECO:0000256" key="7">
    <source>
        <dbReference type="ARBA" id="ARBA00049535"/>
    </source>
</evidence>
<evidence type="ECO:0000256" key="4">
    <source>
        <dbReference type="ARBA" id="ARBA00022741"/>
    </source>
</evidence>
<comment type="catalytic activity">
    <reaction evidence="7">
        <text>D-ribose 5-phosphate + ATP = 5-phospho-alpha-D-ribose 1-diphosphate + AMP + H(+)</text>
        <dbReference type="Rhea" id="RHEA:15609"/>
        <dbReference type="ChEBI" id="CHEBI:15378"/>
        <dbReference type="ChEBI" id="CHEBI:30616"/>
        <dbReference type="ChEBI" id="CHEBI:58017"/>
        <dbReference type="ChEBI" id="CHEBI:78346"/>
        <dbReference type="ChEBI" id="CHEBI:456215"/>
        <dbReference type="EC" id="2.7.6.1"/>
    </reaction>
</comment>
<accession>A0A1G5WW23</accession>
<feature type="domain" description="Ribose-phosphate pyrophosphokinase N-terminal" evidence="8">
    <location>
        <begin position="1"/>
        <end position="121"/>
    </location>
</feature>
<dbReference type="InterPro" id="IPR005946">
    <property type="entry name" value="Rib-P_diPkinase"/>
</dbReference>
<keyword evidence="5 9" id="KW-0418">Kinase</keyword>
<dbReference type="InterPro" id="IPR000836">
    <property type="entry name" value="PRTase_dom"/>
</dbReference>
<dbReference type="CDD" id="cd06223">
    <property type="entry name" value="PRTases_typeI"/>
    <property type="match status" value="1"/>
</dbReference>
<evidence type="ECO:0000256" key="6">
    <source>
        <dbReference type="ARBA" id="ARBA00022840"/>
    </source>
</evidence>
<dbReference type="PANTHER" id="PTHR10210:SF32">
    <property type="entry name" value="RIBOSE-PHOSPHATE PYROPHOSPHOKINASE 2"/>
    <property type="match status" value="1"/>
</dbReference>
<dbReference type="Proteomes" id="UP000198588">
    <property type="component" value="Unassembled WGS sequence"/>
</dbReference>
<proteinExistence type="predicted"/>
<dbReference type="Gene3D" id="3.40.50.2020">
    <property type="match status" value="2"/>
</dbReference>
<organism evidence="9 10">
    <name type="scientific">Mesorhizobium qingshengii</name>
    <dbReference type="NCBI Taxonomy" id="1165689"/>
    <lineage>
        <taxon>Bacteria</taxon>
        <taxon>Pseudomonadati</taxon>
        <taxon>Pseudomonadota</taxon>
        <taxon>Alphaproteobacteria</taxon>
        <taxon>Hyphomicrobiales</taxon>
        <taxon>Phyllobacteriaceae</taxon>
        <taxon>Mesorhizobium</taxon>
    </lineage>
</organism>
<keyword evidence="6" id="KW-0067">ATP-binding</keyword>
<dbReference type="PANTHER" id="PTHR10210">
    <property type="entry name" value="RIBOSE-PHOSPHATE DIPHOSPHOKINASE FAMILY MEMBER"/>
    <property type="match status" value="1"/>
</dbReference>
<protein>
    <recommendedName>
        <fullName evidence="1">ribose-phosphate diphosphokinase</fullName>
        <ecNumber evidence="1">2.7.6.1</ecNumber>
    </recommendedName>
</protein>
<keyword evidence="4" id="KW-0547">Nucleotide-binding</keyword>